<feature type="transmembrane region" description="Helical" evidence="1">
    <location>
        <begin position="27"/>
        <end position="44"/>
    </location>
</feature>
<keyword evidence="1" id="KW-1133">Transmembrane helix</keyword>
<protein>
    <submittedName>
        <fullName evidence="2">Uncharacterized protein</fullName>
    </submittedName>
</protein>
<reference evidence="2 3" key="1">
    <citation type="submission" date="2020-02" db="EMBL/GenBank/DDBJ databases">
        <title>Comparative genomics of sulfur disproportionating microorganisms.</title>
        <authorList>
            <person name="Ward L.M."/>
            <person name="Bertran E."/>
            <person name="Johnston D.T."/>
        </authorList>
    </citation>
    <scope>NUCLEOTIDE SEQUENCE [LARGE SCALE GENOMIC DNA]</scope>
    <source>
        <strain evidence="2 3">DSM 3696</strain>
    </source>
</reference>
<dbReference type="RefSeq" id="WP_163303743.1">
    <property type="nucleotide sequence ID" value="NZ_JAAGRQ010000127.1"/>
</dbReference>
<proteinExistence type="predicted"/>
<evidence type="ECO:0000256" key="1">
    <source>
        <dbReference type="SAM" id="Phobius"/>
    </source>
</evidence>
<sequence length="58" mass="6373">MKLVIVSTILFFVFIICFEAERFGLAYVSLGASLLAGCLAVFFGNKKAKVREKETNAP</sequence>
<keyword evidence="1" id="KW-0812">Transmembrane</keyword>
<gene>
    <name evidence="2" type="ORF">G3N56_18210</name>
</gene>
<evidence type="ECO:0000313" key="3">
    <source>
        <dbReference type="Proteomes" id="UP000469724"/>
    </source>
</evidence>
<dbReference type="Proteomes" id="UP000469724">
    <property type="component" value="Unassembled WGS sequence"/>
</dbReference>
<keyword evidence="1" id="KW-0472">Membrane</keyword>
<evidence type="ECO:0000313" key="2">
    <source>
        <dbReference type="EMBL" id="NDY58673.1"/>
    </source>
</evidence>
<keyword evidence="3" id="KW-1185">Reference proteome</keyword>
<name>A0A7K3NS51_9BACT</name>
<comment type="caution">
    <text evidence="2">The sequence shown here is derived from an EMBL/GenBank/DDBJ whole genome shotgun (WGS) entry which is preliminary data.</text>
</comment>
<organism evidence="2 3">
    <name type="scientific">Desulfolutivibrio sulfodismutans</name>
    <dbReference type="NCBI Taxonomy" id="63561"/>
    <lineage>
        <taxon>Bacteria</taxon>
        <taxon>Pseudomonadati</taxon>
        <taxon>Thermodesulfobacteriota</taxon>
        <taxon>Desulfovibrionia</taxon>
        <taxon>Desulfovibrionales</taxon>
        <taxon>Desulfovibrionaceae</taxon>
        <taxon>Desulfolutivibrio</taxon>
    </lineage>
</organism>
<accession>A0A7K3NS51</accession>
<dbReference type="AlphaFoldDB" id="A0A7K3NS51"/>
<dbReference type="EMBL" id="JAAGRQ010000127">
    <property type="protein sequence ID" value="NDY58673.1"/>
    <property type="molecule type" value="Genomic_DNA"/>
</dbReference>